<evidence type="ECO:0000256" key="1">
    <source>
        <dbReference type="ARBA" id="ARBA00022729"/>
    </source>
</evidence>
<reference evidence="5" key="1">
    <citation type="submission" date="2011-12" db="EMBL/GenBank/DDBJ databases">
        <title>The Draft Genome of Lepisosteus oculatus.</title>
        <authorList>
            <consortium name="The Broad Institute Genome Assembly &amp; Analysis Group"/>
            <consortium name="Computational R&amp;D Group"/>
            <consortium name="and Sequencing Platform"/>
            <person name="Di Palma F."/>
            <person name="Alfoldi J."/>
            <person name="Johnson J."/>
            <person name="Berlin A."/>
            <person name="Gnerre S."/>
            <person name="Jaffe D."/>
            <person name="MacCallum I."/>
            <person name="Young S."/>
            <person name="Walker B.J."/>
            <person name="Lander E.S."/>
            <person name="Lindblad-Toh K."/>
        </authorList>
    </citation>
    <scope>NUCLEOTIDE SEQUENCE [LARGE SCALE GENOMIC DNA]</scope>
</reference>
<dbReference type="InterPro" id="IPR013783">
    <property type="entry name" value="Ig-like_fold"/>
</dbReference>
<dbReference type="InParanoid" id="W5LV62"/>
<dbReference type="SMART" id="SM00409">
    <property type="entry name" value="IG"/>
    <property type="match status" value="3"/>
</dbReference>
<dbReference type="PANTHER" id="PTHR11481:SF64">
    <property type="entry name" value="FC RECEPTOR-LIKE PROTEIN 4"/>
    <property type="match status" value="1"/>
</dbReference>
<dbReference type="PROSITE" id="PS50835">
    <property type="entry name" value="IG_LIKE"/>
    <property type="match status" value="3"/>
</dbReference>
<dbReference type="Pfam" id="PF13895">
    <property type="entry name" value="Ig_2"/>
    <property type="match status" value="1"/>
</dbReference>
<accession>W5LV62</accession>
<dbReference type="PANTHER" id="PTHR11481">
    <property type="entry name" value="IMMUNOGLOBULIN FC RECEPTOR"/>
    <property type="match status" value="1"/>
</dbReference>
<keyword evidence="2" id="KW-1015">Disulfide bond</keyword>
<dbReference type="Proteomes" id="UP000018468">
    <property type="component" value="Unassembled WGS sequence"/>
</dbReference>
<feature type="domain" description="Ig-like" evidence="3">
    <location>
        <begin position="73"/>
        <end position="150"/>
    </location>
</feature>
<keyword evidence="5" id="KW-1185">Reference proteome</keyword>
<dbReference type="GeneTree" id="ENSGT01050000244808"/>
<feature type="domain" description="Ig-like" evidence="3">
    <location>
        <begin position="239"/>
        <end position="321"/>
    </location>
</feature>
<keyword evidence="1" id="KW-0732">Signal</keyword>
<organism evidence="4 5">
    <name type="scientific">Lepisosteus oculatus</name>
    <name type="common">Spotted gar</name>
    <dbReference type="NCBI Taxonomy" id="7918"/>
    <lineage>
        <taxon>Eukaryota</taxon>
        <taxon>Metazoa</taxon>
        <taxon>Chordata</taxon>
        <taxon>Craniata</taxon>
        <taxon>Vertebrata</taxon>
        <taxon>Euteleostomi</taxon>
        <taxon>Actinopterygii</taxon>
        <taxon>Neopterygii</taxon>
        <taxon>Holostei</taxon>
        <taxon>Semionotiformes</taxon>
        <taxon>Lepisosteidae</taxon>
        <taxon>Lepisosteus</taxon>
    </lineage>
</organism>
<feature type="domain" description="Ig-like" evidence="3">
    <location>
        <begin position="1"/>
        <end position="32"/>
    </location>
</feature>
<dbReference type="SUPFAM" id="SSF48726">
    <property type="entry name" value="Immunoglobulin"/>
    <property type="match status" value="4"/>
</dbReference>
<protein>
    <recommendedName>
        <fullName evidence="3">Ig-like domain-containing protein</fullName>
    </recommendedName>
</protein>
<evidence type="ECO:0000313" key="5">
    <source>
        <dbReference type="Proteomes" id="UP000018468"/>
    </source>
</evidence>
<dbReference type="Bgee" id="ENSLOCG00000000018">
    <property type="expression patterns" value="Expressed in muscle tissue and 9 other cell types or tissues"/>
</dbReference>
<dbReference type="InterPro" id="IPR003599">
    <property type="entry name" value="Ig_sub"/>
</dbReference>
<dbReference type="OMA" id="PHANRTI"/>
<dbReference type="Ensembl" id="ENSLOCT00000000019.1">
    <property type="protein sequence ID" value="ENSLOCP00000000019.1"/>
    <property type="gene ID" value="ENSLOCG00000000018.1"/>
</dbReference>
<dbReference type="AlphaFoldDB" id="W5LV62"/>
<dbReference type="STRING" id="7918.ENSLOCP00000000019"/>
<sequence length="346" mass="38945">HFQWYKDGKYLSRGYTYTIHSAEVTDSGNYTCKDVKPKASIPLTSTKMAKEETQFLQLFGVVSVLSPPARVKPVLTLDPVWREIMTEDEVTLKCETSPKAWKYYWYRDGNFLSYGNTYTISSAEVTDSGNYTCQRSYWKDTAMSDPVPITVIDASVVLQLWPQTVTEGDTVTLRCHYKHWFSQAFFYKDGVQLQSQSLLNKRIDIASKRDEGSYRCEINSYYERKKSGNVKLSVRDLFRSVSLTALSSSTVLDGEPISLHCEVQVSQVSQPARPLQYSFYRGSQLAVSLRKPWYNIARAEFSRSNGSYSCAVQLSSSSSVSKRSAPVDIQVQGERAGSELGGVGPA</sequence>
<dbReference type="eggNOG" id="ENOG502S1XR">
    <property type="taxonomic scope" value="Eukaryota"/>
</dbReference>
<dbReference type="InterPro" id="IPR036179">
    <property type="entry name" value="Ig-like_dom_sf"/>
</dbReference>
<proteinExistence type="predicted"/>
<dbReference type="Gene3D" id="2.60.40.10">
    <property type="entry name" value="Immunoglobulins"/>
    <property type="match status" value="4"/>
</dbReference>
<evidence type="ECO:0000259" key="3">
    <source>
        <dbReference type="PROSITE" id="PS50835"/>
    </source>
</evidence>
<dbReference type="GO" id="GO:0004888">
    <property type="term" value="F:transmembrane signaling receptor activity"/>
    <property type="evidence" value="ECO:0000318"/>
    <property type="project" value="GO_Central"/>
</dbReference>
<dbReference type="InterPro" id="IPR007110">
    <property type="entry name" value="Ig-like_dom"/>
</dbReference>
<dbReference type="InterPro" id="IPR050488">
    <property type="entry name" value="Ig_Fc_receptor"/>
</dbReference>
<name>W5LV62_LEPOC</name>
<reference evidence="4" key="3">
    <citation type="submission" date="2025-09" db="UniProtKB">
        <authorList>
            <consortium name="Ensembl"/>
        </authorList>
    </citation>
    <scope>IDENTIFICATION</scope>
</reference>
<dbReference type="GO" id="GO:0009897">
    <property type="term" value="C:external side of plasma membrane"/>
    <property type="evidence" value="ECO:0000318"/>
    <property type="project" value="GO_Central"/>
</dbReference>
<dbReference type="HOGENOM" id="CLU_049836_0_0_1"/>
<reference evidence="4" key="2">
    <citation type="submission" date="2025-08" db="UniProtKB">
        <authorList>
            <consortium name="Ensembl"/>
        </authorList>
    </citation>
    <scope>IDENTIFICATION</scope>
</reference>
<evidence type="ECO:0000313" key="4">
    <source>
        <dbReference type="Ensembl" id="ENSLOCP00000000019.1"/>
    </source>
</evidence>
<dbReference type="GO" id="GO:0006955">
    <property type="term" value="P:immune response"/>
    <property type="evidence" value="ECO:0000318"/>
    <property type="project" value="GO_Central"/>
</dbReference>
<dbReference type="GO" id="GO:0007166">
    <property type="term" value="P:cell surface receptor signaling pathway"/>
    <property type="evidence" value="ECO:0000318"/>
    <property type="project" value="GO_Central"/>
</dbReference>
<evidence type="ECO:0000256" key="2">
    <source>
        <dbReference type="ARBA" id="ARBA00023157"/>
    </source>
</evidence>